<dbReference type="SUPFAM" id="SSF63825">
    <property type="entry name" value="YWTD domain"/>
    <property type="match status" value="2"/>
</dbReference>
<feature type="repeat" description="LDL-receptor class B" evidence="1">
    <location>
        <begin position="373"/>
        <end position="415"/>
    </location>
</feature>
<dbReference type="EMBL" id="CALNXI010001345">
    <property type="protein sequence ID" value="CAH3165724.1"/>
    <property type="molecule type" value="Genomic_DNA"/>
</dbReference>
<dbReference type="SMART" id="SM00135">
    <property type="entry name" value="LY"/>
    <property type="match status" value="10"/>
</dbReference>
<feature type="repeat" description="LDL-receptor class B" evidence="1">
    <location>
        <begin position="460"/>
        <end position="504"/>
    </location>
</feature>
<dbReference type="InterPro" id="IPR000033">
    <property type="entry name" value="LDLR_classB_rpt"/>
</dbReference>
<feature type="repeat" description="LDL-receptor class B" evidence="1">
    <location>
        <begin position="416"/>
        <end position="459"/>
    </location>
</feature>
<feature type="repeat" description="LDL-receptor class B" evidence="1">
    <location>
        <begin position="140"/>
        <end position="184"/>
    </location>
</feature>
<dbReference type="Proteomes" id="UP001159427">
    <property type="component" value="Unassembled WGS sequence"/>
</dbReference>
<gene>
    <name evidence="2" type="ORF">PEVE_00005430</name>
</gene>
<feature type="repeat" description="LDL-receptor class B" evidence="1">
    <location>
        <begin position="96"/>
        <end position="139"/>
    </location>
</feature>
<dbReference type="InterPro" id="IPR050778">
    <property type="entry name" value="Cueball_EGF_LRP_Nidogen"/>
</dbReference>
<accession>A0ABN8QJQ1</accession>
<dbReference type="PROSITE" id="PS51120">
    <property type="entry name" value="LDLRB"/>
    <property type="match status" value="8"/>
</dbReference>
<evidence type="ECO:0000313" key="2">
    <source>
        <dbReference type="EMBL" id="CAH3165724.1"/>
    </source>
</evidence>
<proteinExistence type="predicted"/>
<feature type="repeat" description="LDL-receptor class B" evidence="1">
    <location>
        <begin position="330"/>
        <end position="372"/>
    </location>
</feature>
<feature type="non-terminal residue" evidence="2">
    <location>
        <position position="553"/>
    </location>
</feature>
<dbReference type="InterPro" id="IPR011042">
    <property type="entry name" value="6-blade_b-propeller_TolB-like"/>
</dbReference>
<feature type="repeat" description="LDL-receptor class B" evidence="1">
    <location>
        <begin position="53"/>
        <end position="95"/>
    </location>
</feature>
<dbReference type="PANTHER" id="PTHR46513">
    <property type="entry name" value="VITELLOGENIN RECEPTOR-LIKE PROTEIN-RELATED-RELATED"/>
    <property type="match status" value="1"/>
</dbReference>
<dbReference type="SUPFAM" id="SSF57196">
    <property type="entry name" value="EGF/Laminin"/>
    <property type="match status" value="1"/>
</dbReference>
<organism evidence="2 3">
    <name type="scientific">Porites evermanni</name>
    <dbReference type="NCBI Taxonomy" id="104178"/>
    <lineage>
        <taxon>Eukaryota</taxon>
        <taxon>Metazoa</taxon>
        <taxon>Cnidaria</taxon>
        <taxon>Anthozoa</taxon>
        <taxon>Hexacorallia</taxon>
        <taxon>Scleractinia</taxon>
        <taxon>Fungiina</taxon>
        <taxon>Poritidae</taxon>
        <taxon>Porites</taxon>
    </lineage>
</organism>
<reference evidence="2 3" key="1">
    <citation type="submission" date="2022-05" db="EMBL/GenBank/DDBJ databases">
        <authorList>
            <consortium name="Genoscope - CEA"/>
            <person name="William W."/>
        </authorList>
    </citation>
    <scope>NUCLEOTIDE SEQUENCE [LARGE SCALE GENOMIC DNA]</scope>
</reference>
<dbReference type="Pfam" id="PF14670">
    <property type="entry name" value="FXa_inhibition"/>
    <property type="match status" value="1"/>
</dbReference>
<dbReference type="Gene3D" id="2.120.10.30">
    <property type="entry name" value="TolB, C-terminal domain"/>
    <property type="match status" value="2"/>
</dbReference>
<evidence type="ECO:0000256" key="1">
    <source>
        <dbReference type="PROSITE-ProRule" id="PRU00461"/>
    </source>
</evidence>
<protein>
    <submittedName>
        <fullName evidence="2">Uncharacterized protein</fullName>
    </submittedName>
</protein>
<dbReference type="Pfam" id="PF00058">
    <property type="entry name" value="Ldl_recept_b"/>
    <property type="match status" value="6"/>
</dbReference>
<name>A0ABN8QJQ1_9CNID</name>
<sequence>MAIGYDVLEDRVYWTDVTRKTISRSFMNGSMFEVLFRQNVQIPDGLAVDIVGRNLYWTDKGSDKLEVSKLDGSYRRALITSGLGQPRDIILDVSKGIMYWTDWGYHPKIERADMSGKQRVALVNSRLSWPNGLTLDTDKNRLYWVDARFDKLEYLNLSTNIRVTFISSSATLSHPFGLTLLGDYLYWTDWRNYAVYRANKNSADVSVFVTGIGKPMDIHGYNLSEETTPVTDQCKYNNGGCSQLCLLTPSGRACTCSGGLILDDDGTTCKGMMNYHHGSMTFPVEFLLFADASYGKIMKVSPHAPGSLTALPLSSSIKRPMAIGYDVLEDRVYWTDVTRKTISRSFMNGSMFEVLFRQNVLIPDGLAVDIVGRNLYWTDTGSDKLEVSKLDGSYRRALVTSGLGEPRDIILDVSKGSLLWPDFSTYKYFDSADMSGKQRVVLVNSRLSWPNGLTLDTDKNRLYWVDARFDKLEYLNLSTNIRVTLISSSATLPHPFGLTLLGDYLYWTDWRNYAVYRANKNGADVSVFVTGIGKPMDIHGYNLSEKRTPGEEK</sequence>
<comment type="caution">
    <text evidence="2">The sequence shown here is derived from an EMBL/GenBank/DDBJ whole genome shotgun (WGS) entry which is preliminary data.</text>
</comment>
<evidence type="ECO:0000313" key="3">
    <source>
        <dbReference type="Proteomes" id="UP001159427"/>
    </source>
</evidence>
<feature type="repeat" description="LDL-receptor class B" evidence="1">
    <location>
        <begin position="10"/>
        <end position="52"/>
    </location>
</feature>
<keyword evidence="3" id="KW-1185">Reference proteome</keyword>